<dbReference type="AlphaFoldDB" id="A0A371FIZ1"/>
<sequence>MKAFPFSLDGATKDWVYLQPVLFHTWGDMKRMLLEKFFSMSRTATIQKDICGMWQHLGETLHEYWERFNRLCATSNMMNWSMIDGASGGALMDKTLAVARQLISNMASNTQQFETRGARPLRAINEAEAVDHLRLENQLI</sequence>
<comment type="caution">
    <text evidence="2">The sequence shown here is derived from an EMBL/GenBank/DDBJ whole genome shotgun (WGS) entry which is preliminary data.</text>
</comment>
<gene>
    <name evidence="2" type="ORF">CR513_41459</name>
</gene>
<feature type="non-terminal residue" evidence="2">
    <location>
        <position position="1"/>
    </location>
</feature>
<feature type="domain" description="Retrotransposon gag" evidence="1">
    <location>
        <begin position="3"/>
        <end position="80"/>
    </location>
</feature>
<dbReference type="Pfam" id="PF03732">
    <property type="entry name" value="Retrotrans_gag"/>
    <property type="match status" value="1"/>
</dbReference>
<protein>
    <recommendedName>
        <fullName evidence="1">Retrotransposon gag domain-containing protein</fullName>
    </recommendedName>
</protein>
<evidence type="ECO:0000313" key="2">
    <source>
        <dbReference type="EMBL" id="RDX78288.1"/>
    </source>
</evidence>
<accession>A0A371FIZ1</accession>
<organism evidence="2 3">
    <name type="scientific">Mucuna pruriens</name>
    <name type="common">Velvet bean</name>
    <name type="synonym">Dolichos pruriens</name>
    <dbReference type="NCBI Taxonomy" id="157652"/>
    <lineage>
        <taxon>Eukaryota</taxon>
        <taxon>Viridiplantae</taxon>
        <taxon>Streptophyta</taxon>
        <taxon>Embryophyta</taxon>
        <taxon>Tracheophyta</taxon>
        <taxon>Spermatophyta</taxon>
        <taxon>Magnoliopsida</taxon>
        <taxon>eudicotyledons</taxon>
        <taxon>Gunneridae</taxon>
        <taxon>Pentapetalae</taxon>
        <taxon>rosids</taxon>
        <taxon>fabids</taxon>
        <taxon>Fabales</taxon>
        <taxon>Fabaceae</taxon>
        <taxon>Papilionoideae</taxon>
        <taxon>50 kb inversion clade</taxon>
        <taxon>NPAAA clade</taxon>
        <taxon>indigoferoid/millettioid clade</taxon>
        <taxon>Phaseoleae</taxon>
        <taxon>Mucuna</taxon>
    </lineage>
</organism>
<keyword evidence="3" id="KW-1185">Reference proteome</keyword>
<evidence type="ECO:0000259" key="1">
    <source>
        <dbReference type="Pfam" id="PF03732"/>
    </source>
</evidence>
<proteinExistence type="predicted"/>
<evidence type="ECO:0000313" key="3">
    <source>
        <dbReference type="Proteomes" id="UP000257109"/>
    </source>
</evidence>
<name>A0A371FIZ1_MUCPR</name>
<dbReference type="Proteomes" id="UP000257109">
    <property type="component" value="Unassembled WGS sequence"/>
</dbReference>
<reference evidence="2" key="1">
    <citation type="submission" date="2018-05" db="EMBL/GenBank/DDBJ databases">
        <title>Draft genome of Mucuna pruriens seed.</title>
        <authorList>
            <person name="Nnadi N.E."/>
            <person name="Vos R."/>
            <person name="Hasami M.H."/>
            <person name="Devisetty U.K."/>
            <person name="Aguiy J.C."/>
        </authorList>
    </citation>
    <scope>NUCLEOTIDE SEQUENCE [LARGE SCALE GENOMIC DNA]</scope>
    <source>
        <strain evidence="2">JCA_2017</strain>
    </source>
</reference>
<dbReference type="EMBL" id="QJKJ01008911">
    <property type="protein sequence ID" value="RDX78288.1"/>
    <property type="molecule type" value="Genomic_DNA"/>
</dbReference>
<dbReference type="PANTHER" id="PTHR33223:SF3">
    <property type="match status" value="1"/>
</dbReference>
<dbReference type="PANTHER" id="PTHR33223">
    <property type="entry name" value="CCHC-TYPE DOMAIN-CONTAINING PROTEIN"/>
    <property type="match status" value="1"/>
</dbReference>
<dbReference type="InterPro" id="IPR005162">
    <property type="entry name" value="Retrotrans_gag_dom"/>
</dbReference>